<dbReference type="EMBL" id="JBHSFZ010000025">
    <property type="protein sequence ID" value="MFC4594927.1"/>
    <property type="molecule type" value="Genomic_DNA"/>
</dbReference>
<comment type="caution">
    <text evidence="2">The sequence shown here is derived from an EMBL/GenBank/DDBJ whole genome shotgun (WGS) entry which is preliminary data.</text>
</comment>
<dbReference type="Proteomes" id="UP001595957">
    <property type="component" value="Unassembled WGS sequence"/>
</dbReference>
<evidence type="ECO:0000313" key="3">
    <source>
        <dbReference type="Proteomes" id="UP001595957"/>
    </source>
</evidence>
<dbReference type="RefSeq" id="WP_197486373.1">
    <property type="nucleotide sequence ID" value="NZ_JBHSFZ010000025.1"/>
</dbReference>
<dbReference type="Gene3D" id="1.10.260.40">
    <property type="entry name" value="lambda repressor-like DNA-binding domains"/>
    <property type="match status" value="1"/>
</dbReference>
<keyword evidence="3" id="KW-1185">Reference proteome</keyword>
<evidence type="ECO:0000259" key="1">
    <source>
        <dbReference type="PROSITE" id="PS50943"/>
    </source>
</evidence>
<feature type="domain" description="HTH cro/C1-type" evidence="1">
    <location>
        <begin position="16"/>
        <end position="69"/>
    </location>
</feature>
<dbReference type="SUPFAM" id="SSF47413">
    <property type="entry name" value="lambda repressor-like DNA-binding domains"/>
    <property type="match status" value="1"/>
</dbReference>
<evidence type="ECO:0000313" key="2">
    <source>
        <dbReference type="EMBL" id="MFC4594927.1"/>
    </source>
</evidence>
<name>A0ABV9EZZ0_9SPHN</name>
<accession>A0ABV9EZZ0</accession>
<dbReference type="InterPro" id="IPR010982">
    <property type="entry name" value="Lambda_DNA-bd_dom_sf"/>
</dbReference>
<reference evidence="3" key="1">
    <citation type="journal article" date="2019" name="Int. J. Syst. Evol. Microbiol.">
        <title>The Global Catalogue of Microorganisms (GCM) 10K type strain sequencing project: providing services to taxonomists for standard genome sequencing and annotation.</title>
        <authorList>
            <consortium name="The Broad Institute Genomics Platform"/>
            <consortium name="The Broad Institute Genome Sequencing Center for Infectious Disease"/>
            <person name="Wu L."/>
            <person name="Ma J."/>
        </authorList>
    </citation>
    <scope>NUCLEOTIDE SEQUENCE [LARGE SCALE GENOMIC DNA]</scope>
    <source>
        <strain evidence="3">NBRC 103632</strain>
    </source>
</reference>
<dbReference type="PROSITE" id="PS50943">
    <property type="entry name" value="HTH_CROC1"/>
    <property type="match status" value="1"/>
</dbReference>
<protein>
    <submittedName>
        <fullName evidence="2">Helix-turn-helix domain-containing protein</fullName>
    </submittedName>
</protein>
<dbReference type="CDD" id="cd00093">
    <property type="entry name" value="HTH_XRE"/>
    <property type="match status" value="1"/>
</dbReference>
<dbReference type="Pfam" id="PF13443">
    <property type="entry name" value="HTH_26"/>
    <property type="match status" value="1"/>
</dbReference>
<gene>
    <name evidence="2" type="ORF">ACFO3E_12090</name>
</gene>
<proteinExistence type="predicted"/>
<organism evidence="2 3">
    <name type="scientific">Sphingobium tyrosinilyticum</name>
    <dbReference type="NCBI Taxonomy" id="2715436"/>
    <lineage>
        <taxon>Bacteria</taxon>
        <taxon>Pseudomonadati</taxon>
        <taxon>Pseudomonadota</taxon>
        <taxon>Alphaproteobacteria</taxon>
        <taxon>Sphingomonadales</taxon>
        <taxon>Sphingomonadaceae</taxon>
        <taxon>Sphingobium</taxon>
    </lineage>
</organism>
<sequence length="249" mass="28404">MPKTRRPGIATILLQLRRELKARGIRVASLATQMEVAEPTIWRWLRGEGLTLDRLDEICAIADLDMRDLVGRGDDQQESFTLAQERVLAADRGLALVFFAILHGAQRQDLEQEFGLPADRLESHLERLKRLSLIEAPSRGRIRSKMRRAVRWRRGGPLSMAFERTVKPLFMSLNFGSPEALYMSDMVSLSEAGRARVHALFEALRDDIHMIGEQEQAARLEGREWSGVLMMVRPFDIGELTSEWRGKAR</sequence>
<dbReference type="InterPro" id="IPR001387">
    <property type="entry name" value="Cro/C1-type_HTH"/>
</dbReference>